<dbReference type="EMBL" id="AC006248">
    <property type="protein sequence ID" value="AAD17416.1"/>
    <property type="molecule type" value="Genomic_DNA"/>
</dbReference>
<keyword evidence="1" id="KW-0695">RNA-directed DNA polymerase</keyword>
<reference evidence="1" key="3">
    <citation type="submission" date="2002-02" db="EMBL/GenBank/DDBJ databases">
        <authorList>
            <person name="Town C.D."/>
            <person name="Kaul S."/>
        </authorList>
    </citation>
    <scope>NUCLEOTIDE SEQUENCE</scope>
</reference>
<dbReference type="AlphaFoldDB" id="Q9ZQE2"/>
<proteinExistence type="predicted"/>
<name>Q9ZQE2_ARATH</name>
<protein>
    <submittedName>
        <fullName evidence="1">Putative non-LTR retroelement reverse transcriptase</fullName>
    </submittedName>
</protein>
<dbReference type="PIR" id="E84532">
    <property type="entry name" value="E84532"/>
</dbReference>
<keyword evidence="1" id="KW-0548">Nucleotidyltransferase</keyword>
<gene>
    <name evidence="1" type="ordered locus">At2g15720</name>
</gene>
<accession>Q9ZQE2</accession>
<organism evidence="1">
    <name type="scientific">Arabidopsis thaliana</name>
    <name type="common">Mouse-ear cress</name>
    <dbReference type="NCBI Taxonomy" id="3702"/>
    <lineage>
        <taxon>Eukaryota</taxon>
        <taxon>Viridiplantae</taxon>
        <taxon>Streptophyta</taxon>
        <taxon>Embryophyta</taxon>
        <taxon>Tracheophyta</taxon>
        <taxon>Spermatophyta</taxon>
        <taxon>Magnoliopsida</taxon>
        <taxon>eudicotyledons</taxon>
        <taxon>Gunneridae</taxon>
        <taxon>Pentapetalae</taxon>
        <taxon>rosids</taxon>
        <taxon>malvids</taxon>
        <taxon>Brassicales</taxon>
        <taxon>Brassicaceae</taxon>
        <taxon>Camelineae</taxon>
        <taxon>Arabidopsis</taxon>
    </lineage>
</organism>
<dbReference type="ExpressionAtlas" id="Q9ZQE2">
    <property type="expression patterns" value="baseline and differential"/>
</dbReference>
<keyword evidence="1" id="KW-0808">Transferase</keyword>
<evidence type="ECO:0000313" key="1">
    <source>
        <dbReference type="EMBL" id="AAD17416.1"/>
    </source>
</evidence>
<reference key="1">
    <citation type="journal article" date="1999" name="Nature">
        <title>Sequence and analysis of chromosome 2 of the plant Arabidopsis thaliana.</title>
        <authorList>
            <person name="Lin X."/>
            <person name="Kaul S."/>
            <person name="Rounsley S."/>
            <person name="Shea T.P."/>
            <person name="Benito M.I."/>
            <person name="Town C.D."/>
            <person name="Fujii C.Y."/>
            <person name="Mason T."/>
            <person name="Bowman C.L."/>
            <person name="Barnstead M."/>
            <person name="Feldblyum T.V."/>
            <person name="Buell C.R."/>
            <person name="Ketchum K.A."/>
            <person name="Lee J."/>
            <person name="Ronning C.M."/>
            <person name="Koo H.L."/>
            <person name="Moffat K.S."/>
            <person name="Cronin L.A."/>
            <person name="Shen M."/>
            <person name="Pai G."/>
            <person name="Van Aken S."/>
            <person name="Umayam L."/>
            <person name="Tallon L.J."/>
            <person name="Gill J.E."/>
            <person name="Adams M.D."/>
            <person name="Carrera A.J."/>
            <person name="Creasy T.H."/>
            <person name="Goodman H.M."/>
            <person name="Somerville C.R."/>
            <person name="Copenhaver G.P."/>
            <person name="Preuss D."/>
            <person name="Nierman W.C."/>
            <person name="White O."/>
            <person name="Eisen J.A."/>
            <person name="Salzberg S.L."/>
            <person name="Fraser C.M."/>
            <person name="Venter J.C."/>
        </authorList>
    </citation>
    <scope>NUCLEOTIDE SEQUENCE [LARGE SCALE GENOMIC DNA]</scope>
    <source>
        <strain>cv. Columbia</strain>
    </source>
</reference>
<reference evidence="1" key="2">
    <citation type="submission" date="2000-03" db="EMBL/GenBank/DDBJ databases">
        <authorList>
            <person name="Lin X."/>
            <person name="Kaul S."/>
            <person name="Shea T.P."/>
            <person name="Fujii C.Y."/>
            <person name="Shen M."/>
            <person name="VanAken S.E."/>
            <person name="Barnstead M.E."/>
            <person name="Mason T.M."/>
            <person name="Bowman C.L."/>
            <person name="Ronning C.M."/>
            <person name="Benito M.-I."/>
            <person name="Carrera A.J."/>
            <person name="Creasy T.H."/>
            <person name="Buell C.R."/>
            <person name="Town C.D."/>
            <person name="Nierman W.C."/>
            <person name="Fraser C.M."/>
            <person name="Venter J.C."/>
        </authorList>
    </citation>
    <scope>NUCLEOTIDE SEQUENCE</scope>
</reference>
<sequence length="444" mass="49686">MPKKKKKKLLRGVVTSSSKFAAVCARAASSVSSGVRDGSSGVASVFGVFGNLDFSDHVSCGVVLEADGISVKRPFKFYNFLLNNEEFLNVVIENWYSTNVVGSHMFRVSKKLKALKKPIKDFSRLNYSGIELRTKEAHEWFLRRQDLTLANASDLNAALELEAQRKWLLLSSAEESFFHQRSRVSWFAEGDSNTSYFHRMADSRKLQGLFSEVIGQSQSAFLLGRSLAENVLFTTEMVHGYNRLHISPWGMLKCHHRLRESSFWRVEANISDPWSWKMLLNLRPLAERFVKAKVGNVLKASFWFDNWTYKGPLIKLLGNVELRPLRIPLNAKVADAFDASGWRHPLPRSITADSIFALLSSLPAPLPHLDSDCYFWSMNGDASQGFSVAATWEGFRRRSSLKGLDAGFPQALPSSAAVLLMVGASLLDKAFFFSSSYSPSESGS</sequence>
<dbReference type="GO" id="GO:0003964">
    <property type="term" value="F:RNA-directed DNA polymerase activity"/>
    <property type="evidence" value="ECO:0007669"/>
    <property type="project" value="UniProtKB-KW"/>
</dbReference>